<gene>
    <name evidence="2" type="ORF">HNP48_004273</name>
</gene>
<protein>
    <submittedName>
        <fullName evidence="2">Pimeloyl-ACP methyl ester carboxylesterase</fullName>
    </submittedName>
</protein>
<evidence type="ECO:0000313" key="3">
    <source>
        <dbReference type="Proteomes" id="UP000575083"/>
    </source>
</evidence>
<dbReference type="InterPro" id="IPR029058">
    <property type="entry name" value="AB_hydrolase_fold"/>
</dbReference>
<dbReference type="RefSeq" id="WP_184860760.1">
    <property type="nucleotide sequence ID" value="NZ_JACHLK010000009.1"/>
</dbReference>
<dbReference type="InterPro" id="IPR000073">
    <property type="entry name" value="AB_hydrolase_1"/>
</dbReference>
<feature type="domain" description="AB hydrolase-1" evidence="1">
    <location>
        <begin position="10"/>
        <end position="245"/>
    </location>
</feature>
<accession>A0A7X0PGZ0</accession>
<sequence length="252" mass="27448">MTKVPARWIFLRGLTREAVHWGGFPGAFQAAMPGAQVLMLDLPGNGQWHARQSPVSVAAMVQACRAELAQRGITGPYHLLAMSLGAMVATEWARSAPAEVQGCVLINTSFGNFSPFYRRLRPRNWAPLVRGVLLARGPREAEATVLRLTSHRAAERLAVVDAWVAARQARPVSGANALRQLVAAARYRAPRTRPLERMLLLCSTRDGLVSSRCSEAIARAWGCPLVLHPWAGHDLPLDDPVWVAAQVAGWSA</sequence>
<dbReference type="Proteomes" id="UP000575083">
    <property type="component" value="Unassembled WGS sequence"/>
</dbReference>
<dbReference type="EMBL" id="JACHLK010000009">
    <property type="protein sequence ID" value="MBB6561579.1"/>
    <property type="molecule type" value="Genomic_DNA"/>
</dbReference>
<proteinExistence type="predicted"/>
<organism evidence="2 3">
    <name type="scientific">Acidovorax soli</name>
    <dbReference type="NCBI Taxonomy" id="592050"/>
    <lineage>
        <taxon>Bacteria</taxon>
        <taxon>Pseudomonadati</taxon>
        <taxon>Pseudomonadota</taxon>
        <taxon>Betaproteobacteria</taxon>
        <taxon>Burkholderiales</taxon>
        <taxon>Comamonadaceae</taxon>
        <taxon>Acidovorax</taxon>
    </lineage>
</organism>
<name>A0A7X0PGZ0_9BURK</name>
<reference evidence="2 3" key="1">
    <citation type="submission" date="2020-08" db="EMBL/GenBank/DDBJ databases">
        <title>Functional genomics of gut bacteria from endangered species of beetles.</title>
        <authorList>
            <person name="Carlos-Shanley C."/>
        </authorList>
    </citation>
    <scope>NUCLEOTIDE SEQUENCE [LARGE SCALE GENOMIC DNA]</scope>
    <source>
        <strain evidence="2 3">S00198</strain>
    </source>
</reference>
<dbReference type="SUPFAM" id="SSF53474">
    <property type="entry name" value="alpha/beta-Hydrolases"/>
    <property type="match status" value="1"/>
</dbReference>
<comment type="caution">
    <text evidence="2">The sequence shown here is derived from an EMBL/GenBank/DDBJ whole genome shotgun (WGS) entry which is preliminary data.</text>
</comment>
<evidence type="ECO:0000313" key="2">
    <source>
        <dbReference type="EMBL" id="MBB6561579.1"/>
    </source>
</evidence>
<dbReference type="Pfam" id="PF12697">
    <property type="entry name" value="Abhydrolase_6"/>
    <property type="match status" value="1"/>
</dbReference>
<evidence type="ECO:0000259" key="1">
    <source>
        <dbReference type="Pfam" id="PF12697"/>
    </source>
</evidence>
<dbReference type="Gene3D" id="3.40.50.1820">
    <property type="entry name" value="alpha/beta hydrolase"/>
    <property type="match status" value="1"/>
</dbReference>
<keyword evidence="3" id="KW-1185">Reference proteome</keyword>
<dbReference type="AlphaFoldDB" id="A0A7X0PGZ0"/>